<reference evidence="6" key="1">
    <citation type="submission" date="2020-03" db="EMBL/GenBank/DDBJ databases">
        <title>A high-quality chromosome-level genome assembly of a woody plant with both climbing and erect habits, Rhamnella rubrinervis.</title>
        <authorList>
            <person name="Lu Z."/>
            <person name="Yang Y."/>
            <person name="Zhu X."/>
            <person name="Sun Y."/>
        </authorList>
    </citation>
    <scope>NUCLEOTIDE SEQUENCE</scope>
    <source>
        <strain evidence="6">BYM</strain>
        <tissue evidence="6">Leaf</tissue>
    </source>
</reference>
<keyword evidence="2" id="KW-0479">Metal-binding</keyword>
<dbReference type="SUPFAM" id="SSF55008">
    <property type="entry name" value="HMA, heavy metal-associated domain"/>
    <property type="match status" value="1"/>
</dbReference>
<protein>
    <recommendedName>
        <fullName evidence="8">HMA domain-containing protein</fullName>
    </recommendedName>
</protein>
<evidence type="ECO:0000256" key="5">
    <source>
        <dbReference type="ARBA" id="ARBA00024045"/>
    </source>
</evidence>
<dbReference type="Gene3D" id="3.30.70.100">
    <property type="match status" value="1"/>
</dbReference>
<dbReference type="InterPro" id="IPR036163">
    <property type="entry name" value="HMA_dom_sf"/>
</dbReference>
<evidence type="ECO:0000256" key="3">
    <source>
        <dbReference type="ARBA" id="ARBA00023288"/>
    </source>
</evidence>
<keyword evidence="1" id="KW-0488">Methylation</keyword>
<dbReference type="Proteomes" id="UP000796880">
    <property type="component" value="Unassembled WGS sequence"/>
</dbReference>
<evidence type="ECO:0000256" key="1">
    <source>
        <dbReference type="ARBA" id="ARBA00022481"/>
    </source>
</evidence>
<proteinExistence type="inferred from homology"/>
<evidence type="ECO:0008006" key="8">
    <source>
        <dbReference type="Google" id="ProtNLM"/>
    </source>
</evidence>
<dbReference type="AlphaFoldDB" id="A0A8K0HKN7"/>
<dbReference type="PANTHER" id="PTHR45868:SF22">
    <property type="entry name" value="METAL ION-BINDING PROTEIN"/>
    <property type="match status" value="1"/>
</dbReference>
<evidence type="ECO:0000313" key="6">
    <source>
        <dbReference type="EMBL" id="KAF3453358.1"/>
    </source>
</evidence>
<comment type="similarity">
    <text evidence="5">Belongs to the HIPP family.</text>
</comment>
<evidence type="ECO:0000256" key="4">
    <source>
        <dbReference type="ARBA" id="ARBA00023289"/>
    </source>
</evidence>
<dbReference type="OrthoDB" id="1110082at2759"/>
<organism evidence="6 7">
    <name type="scientific">Rhamnella rubrinervis</name>
    <dbReference type="NCBI Taxonomy" id="2594499"/>
    <lineage>
        <taxon>Eukaryota</taxon>
        <taxon>Viridiplantae</taxon>
        <taxon>Streptophyta</taxon>
        <taxon>Embryophyta</taxon>
        <taxon>Tracheophyta</taxon>
        <taxon>Spermatophyta</taxon>
        <taxon>Magnoliopsida</taxon>
        <taxon>eudicotyledons</taxon>
        <taxon>Gunneridae</taxon>
        <taxon>Pentapetalae</taxon>
        <taxon>rosids</taxon>
        <taxon>fabids</taxon>
        <taxon>Rosales</taxon>
        <taxon>Rhamnaceae</taxon>
        <taxon>rhamnoid group</taxon>
        <taxon>Rhamneae</taxon>
        <taxon>Rhamnella</taxon>
    </lineage>
</organism>
<dbReference type="GO" id="GO:0046872">
    <property type="term" value="F:metal ion binding"/>
    <property type="evidence" value="ECO:0007669"/>
    <property type="project" value="UniProtKB-KW"/>
</dbReference>
<comment type="caution">
    <text evidence="6">The sequence shown here is derived from an EMBL/GenBank/DDBJ whole genome shotgun (WGS) entry which is preliminary data.</text>
</comment>
<evidence type="ECO:0000313" key="7">
    <source>
        <dbReference type="Proteomes" id="UP000796880"/>
    </source>
</evidence>
<keyword evidence="7" id="KW-1185">Reference proteome</keyword>
<sequence>MTSNSYMVREYLITCGIRLDTQSSGWYKTMTKVMKDIQGATYSIDAEEGMAYVSGKVDPQKLLKRLVKAGKEAELCWVTTGPDQYTNYGNVGYHQHPYSSGGGSGYYEDPRHAPYRDPYYNWDAYNQHAYYNSYEPSSFHYNPNASYPYHHRYY</sequence>
<dbReference type="PANTHER" id="PTHR45868">
    <property type="entry name" value="HEAVY METAL-ASSOCIATED ISOPRENYLATED PLANT PROTEIN 33-RELATED"/>
    <property type="match status" value="1"/>
</dbReference>
<keyword evidence="3" id="KW-0449">Lipoprotein</keyword>
<evidence type="ECO:0000256" key="2">
    <source>
        <dbReference type="ARBA" id="ARBA00022723"/>
    </source>
</evidence>
<gene>
    <name evidence="6" type="ORF">FNV43_RR03798</name>
</gene>
<accession>A0A8K0HKN7</accession>
<keyword evidence="4" id="KW-0636">Prenylation</keyword>
<dbReference type="EMBL" id="VOIH02000002">
    <property type="protein sequence ID" value="KAF3453358.1"/>
    <property type="molecule type" value="Genomic_DNA"/>
</dbReference>
<name>A0A8K0HKN7_9ROSA</name>